<dbReference type="CDD" id="cd18808">
    <property type="entry name" value="SF1_C_Upf1"/>
    <property type="match status" value="1"/>
</dbReference>
<dbReference type="EMBL" id="CP042908">
    <property type="protein sequence ID" value="QIB90645.1"/>
    <property type="molecule type" value="Genomic_DNA"/>
</dbReference>
<evidence type="ECO:0000256" key="1">
    <source>
        <dbReference type="ARBA" id="ARBA00022741"/>
    </source>
</evidence>
<reference evidence="6 7" key="1">
    <citation type="journal article" date="2020" name="Environ. Microbiol. Rep.">
        <title>Redox cycling of Fe(II) and Fe(III) in magnetite accelerates aceticlastic methanogenesis by Methanosarcina mazei.</title>
        <authorList>
            <person name="Wang H."/>
            <person name="Byrne J.M."/>
            <person name="Liu P."/>
            <person name="Liu J."/>
            <person name="Dong X."/>
            <person name="Lu Y."/>
        </authorList>
    </citation>
    <scope>NUCLEOTIDE SEQUENCE [LARGE SCALE GENOMIC DNA]</scope>
    <source>
        <strain evidence="7">zm-15</strain>
    </source>
</reference>
<evidence type="ECO:0000259" key="5">
    <source>
        <dbReference type="PROSITE" id="PS51192"/>
    </source>
</evidence>
<evidence type="ECO:0000313" key="6">
    <source>
        <dbReference type="EMBL" id="QIB90645.1"/>
    </source>
</evidence>
<dbReference type="PROSITE" id="PS51192">
    <property type="entry name" value="HELICASE_ATP_BIND_1"/>
    <property type="match status" value="1"/>
</dbReference>
<evidence type="ECO:0000256" key="3">
    <source>
        <dbReference type="ARBA" id="ARBA00022806"/>
    </source>
</evidence>
<protein>
    <submittedName>
        <fullName evidence="6">AAA family ATPase</fullName>
    </submittedName>
</protein>
<keyword evidence="3" id="KW-0347">Helicase</keyword>
<dbReference type="AlphaFoldDB" id="A0A6C0VHL5"/>
<dbReference type="GeneID" id="44086631"/>
<dbReference type="InterPro" id="IPR047187">
    <property type="entry name" value="SF1_C_Upf1"/>
</dbReference>
<keyword evidence="2" id="KW-0378">Hydrolase</keyword>
<organism evidence="6 7">
    <name type="scientific">Methanosarcina mazei</name>
    <name type="common">Methanosarcina frisia</name>
    <dbReference type="NCBI Taxonomy" id="2209"/>
    <lineage>
        <taxon>Archaea</taxon>
        <taxon>Methanobacteriati</taxon>
        <taxon>Methanobacteriota</taxon>
        <taxon>Stenosarchaea group</taxon>
        <taxon>Methanomicrobia</taxon>
        <taxon>Methanosarcinales</taxon>
        <taxon>Methanosarcinaceae</taxon>
        <taxon>Methanosarcina</taxon>
    </lineage>
</organism>
<dbReference type="PANTHER" id="PTHR43788">
    <property type="entry name" value="DNA2/NAM7 HELICASE FAMILY MEMBER"/>
    <property type="match status" value="1"/>
</dbReference>
<keyword evidence="1" id="KW-0547">Nucleotide-binding</keyword>
<dbReference type="Pfam" id="PF13245">
    <property type="entry name" value="AAA_19"/>
    <property type="match status" value="1"/>
</dbReference>
<dbReference type="InterPro" id="IPR041679">
    <property type="entry name" value="DNA2/NAM7-like_C"/>
</dbReference>
<dbReference type="PANTHER" id="PTHR43788:SF8">
    <property type="entry name" value="DNA-BINDING PROTEIN SMUBP-2"/>
    <property type="match status" value="1"/>
</dbReference>
<dbReference type="GO" id="GO:0016787">
    <property type="term" value="F:hydrolase activity"/>
    <property type="evidence" value="ECO:0007669"/>
    <property type="project" value="UniProtKB-KW"/>
</dbReference>
<name>A0A6C0VHL5_METMZ</name>
<evidence type="ECO:0000256" key="2">
    <source>
        <dbReference type="ARBA" id="ARBA00022801"/>
    </source>
</evidence>
<accession>A0A6C0VHL5</accession>
<dbReference type="InterPro" id="IPR014001">
    <property type="entry name" value="Helicase_ATP-bd"/>
</dbReference>
<dbReference type="InterPro" id="IPR050534">
    <property type="entry name" value="Coronavir_polyprotein_1ab"/>
</dbReference>
<evidence type="ECO:0000313" key="7">
    <source>
        <dbReference type="Proteomes" id="UP000467371"/>
    </source>
</evidence>
<dbReference type="SUPFAM" id="SSF52540">
    <property type="entry name" value="P-loop containing nucleoside triphosphate hydrolases"/>
    <property type="match status" value="1"/>
</dbReference>
<dbReference type="Gene3D" id="3.40.50.300">
    <property type="entry name" value="P-loop containing nucleotide triphosphate hydrolases"/>
    <property type="match status" value="2"/>
</dbReference>
<dbReference type="Proteomes" id="UP000467371">
    <property type="component" value="Chromosome"/>
</dbReference>
<sequence length="1273" mass="146063">MIKHNLSPSLIARFFYHNCERYLRFHTTPLQIRSKVGIPVVNQNQNPVTKALLEAGNKWEEAVILSKLKSNVIIPAGEGALHERSHPIETSLEIFGKLKIGDAVYQPTILVSPQFYQNYHLSPEICRFSACRPDLVRVVENERGDICLQVIDVKASDQLSSSHRIQATLYALMLKDVLEKNDIDMQVDLKQAGIWLNGKDEPELFKLNFNTKIIEEFLHYRLPKILQSPLESVPWHVYNRCELCDFYQYCRNEAEERNSVSLVPYLSVSGRKYLREAEWDHQTSINSLSELEIFLNNQVSDDILNKCGSLRNKGDSLRNTVKALNEKEVIINNGTSLALPKNEDVSLFITLQKDPVSGQIYAAGFRRFKGKIVYGNAVNEQIYVAESSEKCAEIQRSFLLDFLKEVRVLHEYNENLEWKEQKSLQTYVYDSYELDLLKELLRESVKITELAPVALDLLFYFQDPFLFNEKQHPLAKVAFPIVVLTNEIQKLVSLPVPFSLRLPEVAEALPSPSLDFKINPSSLFWFEYSNALKSDAISMAWENNRIEAIDWIRKELSMRLLATSSVLEGLRAKVEGSLVSWAPKFQMPASKKYNYPEVSQMIFITRYESYMRNMEIRAKRSLPWDGRVKEGISIPIQYLEQNLWKVSADIDSKLFEQNENISYLLVPKGEAGEKAQVTFEDYKYRTNLRNPGQSNVCFAIINKKIENKKTGNLMGFFLEISYNEGQLPFKKGDEAVLHPRFTDFFSERIIDRLTELDEQLEHDFIRLLRNPYKFAVPVRESSDFLEIAQKYAIESGFTESQKIAFEHMIHNRLTLIWGPPGTGKTYFLARAILNFVKTKMDQGEKIHIAVTAFTHSAIENLLIKIQELSQKWKFGNGLEIYKLKDIKTSKGQEYLKVQSEYEIQDKLDSRFLILGGTVNSFNKIKRKMNPFDILIVDEASQMKPAELALGMSILEEGKRLVLAGDDLQLPPIITGDYPETEDGLPGLYDSIFSYLRNRDDIENPKYTCQLLENWRMNETLSNFSSNTLYGGGYRPATEEISKQKLSLLPSNSEILSETEVDLVNWILDPAYPLSVIILENIQATIENEIEAELVAKLAVHLRQTLSQDDAGSPYPDNEAGDSDFWKNGLFIVSPHRAQIRTIQTHLNKLRIWRTLPFVDTVDKTQGQEAEAVIVSYGVSDTDTAMNEAEFIYSLNRLNVSITRAKSKCLVFLPRPLLEPPLEILQNKKASEGLNHMLNLVEFGKRNGEEKGFKLKHLAKILHFTIIRVNTNKR</sequence>
<proteinExistence type="predicted"/>
<dbReference type="Pfam" id="PF13087">
    <property type="entry name" value="AAA_12"/>
    <property type="match status" value="1"/>
</dbReference>
<feature type="domain" description="Helicase ATP-binding" evidence="5">
    <location>
        <begin position="805"/>
        <end position="973"/>
    </location>
</feature>
<keyword evidence="4" id="KW-0067">ATP-binding</keyword>
<dbReference type="RefSeq" id="WP_163645406.1">
    <property type="nucleotide sequence ID" value="NZ_CP042908.1"/>
</dbReference>
<dbReference type="InterPro" id="IPR027417">
    <property type="entry name" value="P-loop_NTPase"/>
</dbReference>
<dbReference type="GO" id="GO:0005524">
    <property type="term" value="F:ATP binding"/>
    <property type="evidence" value="ECO:0007669"/>
    <property type="project" value="UniProtKB-KW"/>
</dbReference>
<gene>
    <name evidence="6" type="ORF">FQU78_05800</name>
</gene>
<dbReference type="GO" id="GO:0043139">
    <property type="term" value="F:5'-3' DNA helicase activity"/>
    <property type="evidence" value="ECO:0007669"/>
    <property type="project" value="TreeGrafter"/>
</dbReference>
<evidence type="ECO:0000256" key="4">
    <source>
        <dbReference type="ARBA" id="ARBA00022840"/>
    </source>
</evidence>
<dbReference type="CDD" id="cd17934">
    <property type="entry name" value="DEXXQc_Upf1-like"/>
    <property type="match status" value="1"/>
</dbReference>